<sequence>MKKAPEQSYFNIFYPKKAFIAYILIMRRVGINYFLPFNDVFSNFAEINAYCQKFLKQNLDKNTFIPPAPIVFPISLVGKIPLKDEYWDGPTDDLTNTERINNFLKPLQYYHFQKLLVIPLRNGKETMLKAAYCFNIQAKEIEIAFFLSNNYLAMDERVRFAALYHFENPFRFELEGGKRVKIQDISTPIKHD</sequence>
<dbReference type="Proteomes" id="UP000178040">
    <property type="component" value="Unassembled WGS sequence"/>
</dbReference>
<evidence type="ECO:0000313" key="2">
    <source>
        <dbReference type="Proteomes" id="UP000178040"/>
    </source>
</evidence>
<name>A0A1F7II89_9BACT</name>
<comment type="caution">
    <text evidence="1">The sequence shown here is derived from an EMBL/GenBank/DDBJ whole genome shotgun (WGS) entry which is preliminary data.</text>
</comment>
<dbReference type="AlphaFoldDB" id="A0A1F7II89"/>
<organism evidence="1 2">
    <name type="scientific">Candidatus Roizmanbacteria bacterium RIFCSPLOWO2_01_FULL_37_16</name>
    <dbReference type="NCBI Taxonomy" id="1802058"/>
    <lineage>
        <taxon>Bacteria</taxon>
        <taxon>Candidatus Roizmaniibacteriota</taxon>
    </lineage>
</organism>
<proteinExistence type="predicted"/>
<evidence type="ECO:0000313" key="1">
    <source>
        <dbReference type="EMBL" id="OGK43086.1"/>
    </source>
</evidence>
<dbReference type="EMBL" id="MGAI01000059">
    <property type="protein sequence ID" value="OGK43086.1"/>
    <property type="molecule type" value="Genomic_DNA"/>
</dbReference>
<gene>
    <name evidence="1" type="ORF">A3B40_02390</name>
</gene>
<protein>
    <submittedName>
        <fullName evidence="1">Uncharacterized protein</fullName>
    </submittedName>
</protein>
<accession>A0A1F7II89</accession>
<reference evidence="1 2" key="1">
    <citation type="journal article" date="2016" name="Nat. Commun.">
        <title>Thousands of microbial genomes shed light on interconnected biogeochemical processes in an aquifer system.</title>
        <authorList>
            <person name="Anantharaman K."/>
            <person name="Brown C.T."/>
            <person name="Hug L.A."/>
            <person name="Sharon I."/>
            <person name="Castelle C.J."/>
            <person name="Probst A.J."/>
            <person name="Thomas B.C."/>
            <person name="Singh A."/>
            <person name="Wilkins M.J."/>
            <person name="Karaoz U."/>
            <person name="Brodie E.L."/>
            <person name="Williams K.H."/>
            <person name="Hubbard S.S."/>
            <person name="Banfield J.F."/>
        </authorList>
    </citation>
    <scope>NUCLEOTIDE SEQUENCE [LARGE SCALE GENOMIC DNA]</scope>
</reference>